<sequence>MKIKIYATKDTVIGAYMKPFYMHNDMEAQRSFALAMQDENSENRKIAKDLQLYRIGEFDDETGEIKPDCEYLAKGSDYIKSEKGE</sequence>
<evidence type="ECO:0000313" key="1">
    <source>
        <dbReference type="EMBL" id="UPW40908.1"/>
    </source>
</evidence>
<accession>A0A976N1S2</accession>
<dbReference type="InterPro" id="IPR046781">
    <property type="entry name" value="Phage_ORF5"/>
</dbReference>
<organism evidence="1">
    <name type="scientific">Sigmofec virus UA08Rod_6125</name>
    <dbReference type="NCBI Taxonomy" id="2929454"/>
    <lineage>
        <taxon>Viruses</taxon>
        <taxon>Monodnaviria</taxon>
        <taxon>Sangervirae</taxon>
        <taxon>Phixviricota</taxon>
        <taxon>Malgrandaviricetes</taxon>
        <taxon>Petitvirales</taxon>
        <taxon>Microviridae</taxon>
    </lineage>
</organism>
<reference evidence="1" key="1">
    <citation type="submission" date="2022-02" db="EMBL/GenBank/DDBJ databases">
        <title>Towards deciphering the DNA virus diversity associated with rodent species in the families Cricetidae and Heteromyidae.</title>
        <authorList>
            <person name="Lund M."/>
            <person name="Larsen B.B."/>
            <person name="Gryseels S."/>
            <person name="Kraberger S."/>
            <person name="Rowsey D.M."/>
            <person name="Steger L."/>
            <person name="Yule K.M."/>
            <person name="Upham N.S."/>
            <person name="Worobey M."/>
            <person name="Van Doorslaer K."/>
            <person name="Varsani A."/>
        </authorList>
    </citation>
    <scope>NUCLEOTIDE SEQUENCE</scope>
    <source>
        <strain evidence="1">UA08Rod_6125</strain>
    </source>
</reference>
<evidence type="ECO:0008006" key="2">
    <source>
        <dbReference type="Google" id="ProtNLM"/>
    </source>
</evidence>
<protein>
    <recommendedName>
        <fullName evidence="2">Nonstructural protein</fullName>
    </recommendedName>
</protein>
<proteinExistence type="predicted"/>
<dbReference type="Pfam" id="PF20577">
    <property type="entry name" value="Phage_ORF5"/>
    <property type="match status" value="1"/>
</dbReference>
<dbReference type="EMBL" id="OM869517">
    <property type="protein sequence ID" value="UPW40908.1"/>
    <property type="molecule type" value="Genomic_DNA"/>
</dbReference>
<name>A0A976N1S2_9VIRU</name>